<name>A0ABQ2NJL3_9FLAO</name>
<sequence length="338" mass="36895">MKKTLFFWMMCLGIGFMYSQPRVSLEHNGTTTIFVGNSALVSAYNAAADGDFIYLPGGTFEVPSFDKKVTIIGAGVFPNATTTTGKTFLNGVITFFDNADGLSLEGVEVTGSLNFAYNLSINNVVIKRCVINGDVNFSGNLLNATNFSFIENVLRGSLNLPNLETGLFSNNIIQGVVRDSSGNMFQNNIFLHNDCGYYGNVALITGSNNTFQNNIFNRQCDNFVGGTGNRFLKNIFVMTASSFGTTPTLTGNYMNVSYPTVFFNQTGVSFEYEQDYHLQTPATYLGVDGSEVGVFGGQFPFKIQLIPENPHISVKNINPTTNSSGELQIEIKAEAQNY</sequence>
<reference evidence="2" key="1">
    <citation type="journal article" date="2019" name="Int. J. Syst. Evol. Microbiol.">
        <title>The Global Catalogue of Microorganisms (GCM) 10K type strain sequencing project: providing services to taxonomists for standard genome sequencing and annotation.</title>
        <authorList>
            <consortium name="The Broad Institute Genomics Platform"/>
            <consortium name="The Broad Institute Genome Sequencing Center for Infectious Disease"/>
            <person name="Wu L."/>
            <person name="Ma J."/>
        </authorList>
    </citation>
    <scope>NUCLEOTIDE SEQUENCE [LARGE SCALE GENOMIC DNA]</scope>
    <source>
        <strain evidence="2">CGMCC 1.7656</strain>
    </source>
</reference>
<keyword evidence="2" id="KW-1185">Reference proteome</keyword>
<evidence type="ECO:0000313" key="2">
    <source>
        <dbReference type="Proteomes" id="UP000620064"/>
    </source>
</evidence>
<gene>
    <name evidence="1" type="ORF">GCM10010992_13730</name>
</gene>
<dbReference type="RefSeq" id="WP_188617332.1">
    <property type="nucleotide sequence ID" value="NZ_BMLV01000002.1"/>
</dbReference>
<accession>A0ABQ2NJL3</accession>
<comment type="caution">
    <text evidence="1">The sequence shown here is derived from an EMBL/GenBank/DDBJ whole genome shotgun (WGS) entry which is preliminary data.</text>
</comment>
<evidence type="ECO:0008006" key="3">
    <source>
        <dbReference type="Google" id="ProtNLM"/>
    </source>
</evidence>
<dbReference type="Gene3D" id="2.160.20.10">
    <property type="entry name" value="Single-stranded right-handed beta-helix, Pectin lyase-like"/>
    <property type="match status" value="1"/>
</dbReference>
<organism evidence="1 2">
    <name type="scientific">Cloacibacterium rupense</name>
    <dbReference type="NCBI Taxonomy" id="517423"/>
    <lineage>
        <taxon>Bacteria</taxon>
        <taxon>Pseudomonadati</taxon>
        <taxon>Bacteroidota</taxon>
        <taxon>Flavobacteriia</taxon>
        <taxon>Flavobacteriales</taxon>
        <taxon>Weeksellaceae</taxon>
    </lineage>
</organism>
<dbReference type="SUPFAM" id="SSF51126">
    <property type="entry name" value="Pectin lyase-like"/>
    <property type="match status" value="1"/>
</dbReference>
<proteinExistence type="predicted"/>
<evidence type="ECO:0000313" key="1">
    <source>
        <dbReference type="EMBL" id="GGP03831.1"/>
    </source>
</evidence>
<dbReference type="Proteomes" id="UP000620064">
    <property type="component" value="Unassembled WGS sequence"/>
</dbReference>
<dbReference type="EMBL" id="BMLV01000002">
    <property type="protein sequence ID" value="GGP03831.1"/>
    <property type="molecule type" value="Genomic_DNA"/>
</dbReference>
<dbReference type="InterPro" id="IPR011050">
    <property type="entry name" value="Pectin_lyase_fold/virulence"/>
</dbReference>
<protein>
    <recommendedName>
        <fullName evidence="3">Right handed beta helix region</fullName>
    </recommendedName>
</protein>
<dbReference type="InterPro" id="IPR012334">
    <property type="entry name" value="Pectin_lyas_fold"/>
</dbReference>